<name>A0A9X0QHT9_9BACT</name>
<proteinExistence type="predicted"/>
<keyword evidence="1" id="KW-0472">Membrane</keyword>
<reference evidence="2 3" key="1">
    <citation type="submission" date="2020-08" db="EMBL/GenBank/DDBJ databases">
        <title>Genomic Encyclopedia of Type Strains, Phase IV (KMG-V): Genome sequencing to study the core and pangenomes of soil and plant-associated prokaryotes.</title>
        <authorList>
            <person name="Whitman W."/>
        </authorList>
    </citation>
    <scope>NUCLEOTIDE SEQUENCE [LARGE SCALE GENOMIC DNA]</scope>
    <source>
        <strain evidence="2 3">X5P2</strain>
    </source>
</reference>
<dbReference type="Proteomes" id="UP000535182">
    <property type="component" value="Unassembled WGS sequence"/>
</dbReference>
<feature type="transmembrane region" description="Helical" evidence="1">
    <location>
        <begin position="93"/>
        <end position="115"/>
    </location>
</feature>
<feature type="transmembrane region" description="Helical" evidence="1">
    <location>
        <begin position="64"/>
        <end position="87"/>
    </location>
</feature>
<evidence type="ECO:0000313" key="2">
    <source>
        <dbReference type="EMBL" id="MBB5330493.1"/>
    </source>
</evidence>
<keyword evidence="1" id="KW-1133">Transmembrane helix</keyword>
<comment type="caution">
    <text evidence="2">The sequence shown here is derived from an EMBL/GenBank/DDBJ whole genome shotgun (WGS) entry which is preliminary data.</text>
</comment>
<accession>A0A9X0QHT9</accession>
<evidence type="ECO:0000256" key="1">
    <source>
        <dbReference type="SAM" id="Phobius"/>
    </source>
</evidence>
<gene>
    <name evidence="2" type="ORF">HDF14_004128</name>
</gene>
<dbReference type="EMBL" id="JACHEB010000010">
    <property type="protein sequence ID" value="MBB5330493.1"/>
    <property type="molecule type" value="Genomic_DNA"/>
</dbReference>
<protein>
    <submittedName>
        <fullName evidence="2">Uncharacterized protein</fullName>
    </submittedName>
</protein>
<dbReference type="SUPFAM" id="SSF103473">
    <property type="entry name" value="MFS general substrate transporter"/>
    <property type="match status" value="1"/>
</dbReference>
<sequence length="180" mass="19149">MSSLRSEPSPRPDDLYGALRDITLRPFKTLKPPWSWKAAILSALLRGVTFYISNLRSGPDRAAAAMIVEAFFAVFASGLIGAVSQRLRSSRPVLATATVVCLGLPALMVMAQLGVHHAARTPHVGPGVLVSFCLASVSTAFSWYAMRHGSLLGGADSTTLAHDIVSLPAITVSFVTFLEL</sequence>
<keyword evidence="1" id="KW-0812">Transmembrane</keyword>
<evidence type="ECO:0000313" key="3">
    <source>
        <dbReference type="Proteomes" id="UP000535182"/>
    </source>
</evidence>
<dbReference type="InterPro" id="IPR036259">
    <property type="entry name" value="MFS_trans_sf"/>
</dbReference>
<keyword evidence="3" id="KW-1185">Reference proteome</keyword>
<feature type="transmembrane region" description="Helical" evidence="1">
    <location>
        <begin position="127"/>
        <end position="146"/>
    </location>
</feature>
<organism evidence="2 3">
    <name type="scientific">Tunturiibacter gelidiferens</name>
    <dbReference type="NCBI Taxonomy" id="3069689"/>
    <lineage>
        <taxon>Bacteria</taxon>
        <taxon>Pseudomonadati</taxon>
        <taxon>Acidobacteriota</taxon>
        <taxon>Terriglobia</taxon>
        <taxon>Terriglobales</taxon>
        <taxon>Acidobacteriaceae</taxon>
        <taxon>Tunturiibacter</taxon>
    </lineage>
</organism>
<dbReference type="AlphaFoldDB" id="A0A9X0QHT9"/>